<feature type="active site" description="Nucleophile" evidence="4">
    <location>
        <position position="184"/>
    </location>
</feature>
<evidence type="ECO:0000256" key="2">
    <source>
        <dbReference type="ARBA" id="ARBA00022797"/>
    </source>
</evidence>
<sequence>MTSVPVKPQRLNPAGRMPRAEVERMLDLLRSTRLPEEDIVPGASWEYGVQLARLRELRTYWLEKWSFDELLADISRFEHYTVEIEGISVHYVHARAGRQGAVPLIISHGWPMTFYESHKLIGPLSSPTSLEDPAFDVVVPSLPGFGFSGPPPRKGWTLEDTARVFNTLMVDVLGYSTYVAQGGDWGYVITRWLTASHADHCVLAHFNNLIEKPPTAHYPVLTAMAVLPNWAGRRVGSLILTEPEMAGVDRQMAFSKTGRGYFVLHSTKPATIGYALSDHPLGLLAYIGEKYHGWADPSRPISNADIVSTVVLYFLTGTFHTSLLPYYENDPAKHMALPRQVVGKSGVSVFQFDGLAVPRSWANRVLNVVYYKRHEQGGHFAGLESPDALTLDIREFVKANWRD</sequence>
<proteinExistence type="inferred from homology"/>
<dbReference type="AlphaFoldDB" id="A0A165EKA9"/>
<dbReference type="InterPro" id="IPR029058">
    <property type="entry name" value="AB_hydrolase_fold"/>
</dbReference>
<dbReference type="InterPro" id="IPR010497">
    <property type="entry name" value="Epoxide_hydro_N"/>
</dbReference>
<name>A0A165EKA9_9BASI</name>
<feature type="active site" description="Proton donor" evidence="4">
    <location>
        <position position="326"/>
    </location>
</feature>
<dbReference type="OrthoDB" id="7130006at2759"/>
<keyword evidence="3 6" id="KW-0378">Hydrolase</keyword>
<evidence type="ECO:0000256" key="3">
    <source>
        <dbReference type="ARBA" id="ARBA00022801"/>
    </source>
</evidence>
<dbReference type="InterPro" id="IPR000639">
    <property type="entry name" value="Epox_hydrolase-like"/>
</dbReference>
<accession>A0A165EKA9</accession>
<keyword evidence="2" id="KW-0058">Aromatic hydrocarbons catabolism</keyword>
<protein>
    <submittedName>
        <fullName evidence="6">Epoxide hydrolase</fullName>
    </submittedName>
</protein>
<dbReference type="InterPro" id="IPR016292">
    <property type="entry name" value="Epoxide_hydrolase"/>
</dbReference>
<evidence type="ECO:0000256" key="1">
    <source>
        <dbReference type="ARBA" id="ARBA00010088"/>
    </source>
</evidence>
<dbReference type="EMBL" id="KV424002">
    <property type="protein sequence ID" value="KZT55042.1"/>
    <property type="molecule type" value="Genomic_DNA"/>
</dbReference>
<dbReference type="GO" id="GO:0004301">
    <property type="term" value="F:epoxide hydrolase activity"/>
    <property type="evidence" value="ECO:0007669"/>
    <property type="project" value="TreeGrafter"/>
</dbReference>
<dbReference type="PANTHER" id="PTHR21661:SF35">
    <property type="entry name" value="EPOXIDE HYDROLASE"/>
    <property type="match status" value="1"/>
</dbReference>
<feature type="active site" description="Proton acceptor" evidence="4">
    <location>
        <position position="379"/>
    </location>
</feature>
<evidence type="ECO:0000313" key="7">
    <source>
        <dbReference type="Proteomes" id="UP000076842"/>
    </source>
</evidence>
<feature type="domain" description="Epoxide hydrolase N-terminal" evidence="5">
    <location>
        <begin position="17"/>
        <end position="116"/>
    </location>
</feature>
<dbReference type="SUPFAM" id="SSF53474">
    <property type="entry name" value="alpha/beta-Hydrolases"/>
    <property type="match status" value="1"/>
</dbReference>
<dbReference type="PANTHER" id="PTHR21661">
    <property type="entry name" value="EPOXIDE HYDROLASE 1-RELATED"/>
    <property type="match status" value="1"/>
</dbReference>
<dbReference type="InParanoid" id="A0A165EKA9"/>
<reference evidence="6 7" key="1">
    <citation type="journal article" date="2016" name="Mol. Biol. Evol.">
        <title>Comparative Genomics of Early-Diverging Mushroom-Forming Fungi Provides Insights into the Origins of Lignocellulose Decay Capabilities.</title>
        <authorList>
            <person name="Nagy L.G."/>
            <person name="Riley R."/>
            <person name="Tritt A."/>
            <person name="Adam C."/>
            <person name="Daum C."/>
            <person name="Floudas D."/>
            <person name="Sun H."/>
            <person name="Yadav J.S."/>
            <person name="Pangilinan J."/>
            <person name="Larsson K.H."/>
            <person name="Matsuura K."/>
            <person name="Barry K."/>
            <person name="Labutti K."/>
            <person name="Kuo R."/>
            <person name="Ohm R.A."/>
            <person name="Bhattacharya S.S."/>
            <person name="Shirouzu T."/>
            <person name="Yoshinaga Y."/>
            <person name="Martin F.M."/>
            <person name="Grigoriev I.V."/>
            <person name="Hibbett D.S."/>
        </authorList>
    </citation>
    <scope>NUCLEOTIDE SEQUENCE [LARGE SCALE GENOMIC DNA]</scope>
    <source>
        <strain evidence="6 7">HHB12733</strain>
    </source>
</reference>
<dbReference type="STRING" id="1353952.A0A165EKA9"/>
<dbReference type="Gene3D" id="3.40.50.1820">
    <property type="entry name" value="alpha/beta hydrolase"/>
    <property type="match status" value="1"/>
</dbReference>
<comment type="similarity">
    <text evidence="1">Belongs to the peptidase S33 family.</text>
</comment>
<dbReference type="Pfam" id="PF06441">
    <property type="entry name" value="EHN"/>
    <property type="match status" value="1"/>
</dbReference>
<organism evidence="6 7">
    <name type="scientific">Calocera cornea HHB12733</name>
    <dbReference type="NCBI Taxonomy" id="1353952"/>
    <lineage>
        <taxon>Eukaryota</taxon>
        <taxon>Fungi</taxon>
        <taxon>Dikarya</taxon>
        <taxon>Basidiomycota</taxon>
        <taxon>Agaricomycotina</taxon>
        <taxon>Dacrymycetes</taxon>
        <taxon>Dacrymycetales</taxon>
        <taxon>Dacrymycetaceae</taxon>
        <taxon>Calocera</taxon>
    </lineage>
</organism>
<evidence type="ECO:0000256" key="4">
    <source>
        <dbReference type="PIRSR" id="PIRSR001112-1"/>
    </source>
</evidence>
<dbReference type="Proteomes" id="UP000076842">
    <property type="component" value="Unassembled WGS sequence"/>
</dbReference>
<keyword evidence="7" id="KW-1185">Reference proteome</keyword>
<evidence type="ECO:0000259" key="5">
    <source>
        <dbReference type="Pfam" id="PF06441"/>
    </source>
</evidence>
<gene>
    <name evidence="6" type="ORF">CALCODRAFT_499117</name>
</gene>
<evidence type="ECO:0000313" key="6">
    <source>
        <dbReference type="EMBL" id="KZT55042.1"/>
    </source>
</evidence>
<dbReference type="PIRSF" id="PIRSF001112">
    <property type="entry name" value="Epoxide_hydrolase"/>
    <property type="match status" value="1"/>
</dbReference>
<dbReference type="GO" id="GO:0097176">
    <property type="term" value="P:epoxide metabolic process"/>
    <property type="evidence" value="ECO:0007669"/>
    <property type="project" value="TreeGrafter"/>
</dbReference>
<dbReference type="PRINTS" id="PR00412">
    <property type="entry name" value="EPOXHYDRLASE"/>
</dbReference>